<name>A0ABD3TBX8_9LAMI</name>
<evidence type="ECO:0000313" key="2">
    <source>
        <dbReference type="Proteomes" id="UP001634393"/>
    </source>
</evidence>
<dbReference type="EMBL" id="JBJXBP010000004">
    <property type="protein sequence ID" value="KAL3834504.1"/>
    <property type="molecule type" value="Genomic_DNA"/>
</dbReference>
<keyword evidence="2" id="KW-1185">Reference proteome</keyword>
<proteinExistence type="predicted"/>
<sequence>MKLNRVCQQASRRSTIPRLLALLPAPAPCPPCPICPLSCPLPSPTDGGSPSPSCPHAGIGWRWSNMLFNS</sequence>
<evidence type="ECO:0008006" key="3">
    <source>
        <dbReference type="Google" id="ProtNLM"/>
    </source>
</evidence>
<evidence type="ECO:0000313" key="1">
    <source>
        <dbReference type="EMBL" id="KAL3834504.1"/>
    </source>
</evidence>
<accession>A0ABD3TBX8</accession>
<reference evidence="1 2" key="1">
    <citation type="submission" date="2024-12" db="EMBL/GenBank/DDBJ databases">
        <title>The unique morphological basis and parallel evolutionary history of personate flowers in Penstemon.</title>
        <authorList>
            <person name="Depatie T.H."/>
            <person name="Wessinger C.A."/>
        </authorList>
    </citation>
    <scope>NUCLEOTIDE SEQUENCE [LARGE SCALE GENOMIC DNA]</scope>
    <source>
        <strain evidence="1">WTNN_2</strain>
        <tissue evidence="1">Leaf</tissue>
    </source>
</reference>
<dbReference type="AlphaFoldDB" id="A0ABD3TBX8"/>
<protein>
    <recommendedName>
        <fullName evidence="3">Secreted protein</fullName>
    </recommendedName>
</protein>
<dbReference type="Proteomes" id="UP001634393">
    <property type="component" value="Unassembled WGS sequence"/>
</dbReference>
<organism evidence="1 2">
    <name type="scientific">Penstemon smallii</name>
    <dbReference type="NCBI Taxonomy" id="265156"/>
    <lineage>
        <taxon>Eukaryota</taxon>
        <taxon>Viridiplantae</taxon>
        <taxon>Streptophyta</taxon>
        <taxon>Embryophyta</taxon>
        <taxon>Tracheophyta</taxon>
        <taxon>Spermatophyta</taxon>
        <taxon>Magnoliopsida</taxon>
        <taxon>eudicotyledons</taxon>
        <taxon>Gunneridae</taxon>
        <taxon>Pentapetalae</taxon>
        <taxon>asterids</taxon>
        <taxon>lamiids</taxon>
        <taxon>Lamiales</taxon>
        <taxon>Plantaginaceae</taxon>
        <taxon>Cheloneae</taxon>
        <taxon>Penstemon</taxon>
    </lineage>
</organism>
<comment type="caution">
    <text evidence="1">The sequence shown here is derived from an EMBL/GenBank/DDBJ whole genome shotgun (WGS) entry which is preliminary data.</text>
</comment>
<gene>
    <name evidence="1" type="ORF">ACJIZ3_009240</name>
</gene>